<proteinExistence type="predicted"/>
<feature type="signal peptide" evidence="2">
    <location>
        <begin position="1"/>
        <end position="35"/>
    </location>
</feature>
<dbReference type="PANTHER" id="PTHR43489:SF3">
    <property type="entry name" value="XYLOSE ISOMERASE DOMAIN PROTEIN TIM BARREL"/>
    <property type="match status" value="1"/>
</dbReference>
<evidence type="ECO:0000313" key="4">
    <source>
        <dbReference type="EMBL" id="NID06343.1"/>
    </source>
</evidence>
<keyword evidence="2" id="KW-0732">Signal</keyword>
<keyword evidence="1" id="KW-0413">Isomerase</keyword>
<comment type="caution">
    <text evidence="4">The sequence shown here is derived from an EMBL/GenBank/DDBJ whole genome shotgun (WGS) entry which is preliminary data.</text>
</comment>
<dbReference type="PROSITE" id="PS51318">
    <property type="entry name" value="TAT"/>
    <property type="match status" value="1"/>
</dbReference>
<evidence type="ECO:0000313" key="5">
    <source>
        <dbReference type="Proteomes" id="UP001429601"/>
    </source>
</evidence>
<dbReference type="Proteomes" id="UP001429601">
    <property type="component" value="Unassembled WGS sequence"/>
</dbReference>
<dbReference type="InterPro" id="IPR013022">
    <property type="entry name" value="Xyl_isomerase-like_TIM-brl"/>
</dbReference>
<evidence type="ECO:0000259" key="3">
    <source>
        <dbReference type="Pfam" id="PF01261"/>
    </source>
</evidence>
<evidence type="ECO:0000256" key="2">
    <source>
        <dbReference type="SAM" id="SignalP"/>
    </source>
</evidence>
<dbReference type="SUPFAM" id="SSF51658">
    <property type="entry name" value="Xylose isomerase-like"/>
    <property type="match status" value="1"/>
</dbReference>
<feature type="chain" id="PRO_5046442794" evidence="2">
    <location>
        <begin position="36"/>
        <end position="303"/>
    </location>
</feature>
<dbReference type="InterPro" id="IPR050417">
    <property type="entry name" value="Sugar_Epim/Isomerase"/>
</dbReference>
<dbReference type="Gene3D" id="3.20.20.150">
    <property type="entry name" value="Divalent-metal-dependent TIM barrel enzymes"/>
    <property type="match status" value="1"/>
</dbReference>
<dbReference type="InterPro" id="IPR036237">
    <property type="entry name" value="Xyl_isomerase-like_sf"/>
</dbReference>
<feature type="domain" description="Xylose isomerase-like TIM barrel" evidence="3">
    <location>
        <begin position="89"/>
        <end position="283"/>
    </location>
</feature>
<dbReference type="PANTHER" id="PTHR43489">
    <property type="entry name" value="ISOMERASE"/>
    <property type="match status" value="1"/>
</dbReference>
<dbReference type="RefSeq" id="WP_167128573.1">
    <property type="nucleotide sequence ID" value="NZ_JAAQQR010000008.1"/>
</dbReference>
<dbReference type="EMBL" id="JAAQQR010000008">
    <property type="protein sequence ID" value="NID06343.1"/>
    <property type="molecule type" value="Genomic_DNA"/>
</dbReference>
<reference evidence="4 5" key="1">
    <citation type="journal article" date="2011" name="Curr. Microbiol.">
        <title>Luteibacter jiangsuensis sp. nov.: a methamidophos-degrading bacterium isolated from a methamidophos-manufacturing factory.</title>
        <authorList>
            <person name="Wang L."/>
            <person name="Wang G.L."/>
            <person name="Li S.P."/>
            <person name="Jiang J.D."/>
        </authorList>
    </citation>
    <scope>NUCLEOTIDE SEQUENCE [LARGE SCALE GENOMIC DNA]</scope>
    <source>
        <strain evidence="4 5">CGMCC 1.10133</strain>
    </source>
</reference>
<protein>
    <submittedName>
        <fullName evidence="4">TIM barrel protein</fullName>
    </submittedName>
</protein>
<dbReference type="Pfam" id="PF01261">
    <property type="entry name" value="AP_endonuc_2"/>
    <property type="match status" value="1"/>
</dbReference>
<keyword evidence="5" id="KW-1185">Reference proteome</keyword>
<dbReference type="InterPro" id="IPR006311">
    <property type="entry name" value="TAT_signal"/>
</dbReference>
<sequence>MTTSDNLPDNRRRAMLGHLATAAAALGAAPLIASADTTAGKAASGKAGPGRLKQSLSRWTSKAPLPELCKRLKAMGFAGVDLLYTDEWSVVTDHGLAVSMGYPAKRENFITMGFNDPKNHATLIKEIETTIPLAKRAGVKNLITMFGNRTAGIDDKQAIDNCVAGLSKIAPYAEENGITLHVELLNSKVDHHGYQGDHTAFGVAVCKGVNSPSVKLLYDIYHMQISEGDVIRTIRDNFQWLGHFHTGGVPGRHEIDGTQELNYRAIATAIADLNFQGFIAHEFMPAGPDPFASFAEAFKICAV</sequence>
<accession>A0ABX0QBH1</accession>
<name>A0ABX0QBH1_9GAMM</name>
<gene>
    <name evidence="4" type="ORF">HBF26_15725</name>
</gene>
<organism evidence="4 5">
    <name type="scientific">Luteibacter jiangsuensis</name>
    <dbReference type="NCBI Taxonomy" id="637577"/>
    <lineage>
        <taxon>Bacteria</taxon>
        <taxon>Pseudomonadati</taxon>
        <taxon>Pseudomonadota</taxon>
        <taxon>Gammaproteobacteria</taxon>
        <taxon>Lysobacterales</taxon>
        <taxon>Rhodanobacteraceae</taxon>
        <taxon>Luteibacter</taxon>
    </lineage>
</organism>
<evidence type="ECO:0000256" key="1">
    <source>
        <dbReference type="ARBA" id="ARBA00023235"/>
    </source>
</evidence>